<accession>A0A9P6HHW4</accession>
<keyword evidence="1" id="KW-0677">Repeat</keyword>
<comment type="caution">
    <text evidence="4">The sequence shown here is derived from an EMBL/GenBank/DDBJ whole genome shotgun (WGS) entry which is preliminary data.</text>
</comment>
<dbReference type="EMBL" id="WIUZ02000006">
    <property type="protein sequence ID" value="KAF9786319.1"/>
    <property type="molecule type" value="Genomic_DNA"/>
</dbReference>
<dbReference type="PANTHER" id="PTHR10039">
    <property type="entry name" value="AMELOGENIN"/>
    <property type="match status" value="1"/>
</dbReference>
<dbReference type="SUPFAM" id="SSF82171">
    <property type="entry name" value="DPP6 N-terminal domain-like"/>
    <property type="match status" value="1"/>
</dbReference>
<dbReference type="PROSITE" id="PS50837">
    <property type="entry name" value="NACHT"/>
    <property type="match status" value="1"/>
</dbReference>
<dbReference type="SUPFAM" id="SSF63829">
    <property type="entry name" value="Calcium-dependent phosphotriesterase"/>
    <property type="match status" value="1"/>
</dbReference>
<evidence type="ECO:0000256" key="2">
    <source>
        <dbReference type="SAM" id="MobiDB-lite"/>
    </source>
</evidence>
<evidence type="ECO:0000313" key="4">
    <source>
        <dbReference type="EMBL" id="KAF9786319.1"/>
    </source>
</evidence>
<dbReference type="InterPro" id="IPR027417">
    <property type="entry name" value="P-loop_NTPase"/>
</dbReference>
<organism evidence="4 5">
    <name type="scientific">Thelephora terrestris</name>
    <dbReference type="NCBI Taxonomy" id="56493"/>
    <lineage>
        <taxon>Eukaryota</taxon>
        <taxon>Fungi</taxon>
        <taxon>Dikarya</taxon>
        <taxon>Basidiomycota</taxon>
        <taxon>Agaricomycotina</taxon>
        <taxon>Agaricomycetes</taxon>
        <taxon>Thelephorales</taxon>
        <taxon>Thelephoraceae</taxon>
        <taxon>Thelephora</taxon>
    </lineage>
</organism>
<feature type="region of interest" description="Disordered" evidence="2">
    <location>
        <begin position="103"/>
        <end position="152"/>
    </location>
</feature>
<protein>
    <recommendedName>
        <fullName evidence="3">NACHT domain-containing protein</fullName>
    </recommendedName>
</protein>
<dbReference type="Pfam" id="PF24883">
    <property type="entry name" value="NPHP3_N"/>
    <property type="match status" value="1"/>
</dbReference>
<dbReference type="PANTHER" id="PTHR10039:SF17">
    <property type="entry name" value="FUNGAL STAND N-TERMINAL GOODBYE DOMAIN-CONTAINING PROTEIN-RELATED"/>
    <property type="match status" value="1"/>
</dbReference>
<dbReference type="Gene3D" id="2.130.10.10">
    <property type="entry name" value="YVTN repeat-like/Quinoprotein amine dehydrogenase"/>
    <property type="match status" value="2"/>
</dbReference>
<feature type="compositionally biased region" description="Basic and acidic residues" evidence="2">
    <location>
        <begin position="127"/>
        <end position="142"/>
    </location>
</feature>
<keyword evidence="5" id="KW-1185">Reference proteome</keyword>
<feature type="compositionally biased region" description="Basic and acidic residues" evidence="2">
    <location>
        <begin position="103"/>
        <end position="112"/>
    </location>
</feature>
<dbReference type="InterPro" id="IPR056884">
    <property type="entry name" value="NPHP3-like_N"/>
</dbReference>
<feature type="region of interest" description="Disordered" evidence="2">
    <location>
        <begin position="1"/>
        <end position="85"/>
    </location>
</feature>
<proteinExistence type="predicted"/>
<evidence type="ECO:0000256" key="1">
    <source>
        <dbReference type="ARBA" id="ARBA00022737"/>
    </source>
</evidence>
<sequence>MPQFKKLKKFLQRSQHPTPQGTPPRIAVGAPSSAVDLNPDSRPGSLNDGDGSRVASRNSDDAQRPAASSVLPHTAEPQDTVTRGVIPQLDAPMSTILIAANEREQEGEREDFSNVTDAGSIQNPTIAERESEHQNLQKRENRGTITGRSPITLAEHVPKDDLPQVGEDAHEIVQSRNTKAAERTRGDRATRSVAISKDEETTRKFNPLKAILSAINTDDNEALPIRNAIRNVLSRINALEEHFDSRPIDVEEQRRRSEVIHKFNDIEERLRVLSEEPRPRPLNDHSQGYGDIFELLENLRETVFDYQKIQQTKIRDQQCNLINPDEAAVLNGLRCARGVEYRHSNHRGCLKGTRGGVLDEIELWTEDPTKPSVYWLNGLAGTGKSTIAQTVAERVFACGQLGASFFCSRDFEDRRNIKLIFPTLAFQLARKYPDFRSHLVPLVRSDPEIAHESLYDQMDKLIVRPLNGSKISPVIIIDALDECQDEEPASAVLSILGQFVSKIPEAKFFVTGRPEPRVREGFRLPMLAEATKVFVLHEVEPSRVDNDIRLFFGHKFSDLARRRSLDDWPTKEQLDLLCERARGLFVYAVATVKSIDKPSTNPRKQLNLLLQSPESSTREGKTRLTGNTTLDLLYTSILQEAFSDVNGPDNDPMVRSVLGAMILAANPLSPSTIAKVLGLDPEDVFPLLSSVQSLLIFRDIDFPVRPFHKSFFDFLIDPDRCTNLRFHIFPPEHHLRLSIGCLNLMDRMLDRNMCRLPEGVANLDVHDLKERIEKFIDPALQYACRSWHTHLVEGPAIPLALPRFLERNLLLWLEVLSVLGAVKNAVSALKAAVGLLKESSTLDLAHDCYRFVTGYFEIISASSPHIYHSALVLCPTTSIVRKLYETHAQPFVRVVHGVPVLWDSNIAAITRPSGIFHAAWSSCNRFIATSPGSGMTVDILDSVTLQRLQSLKCAPGMENFAHCKALIFSPDSHLLTCVGSLYPNVCIVSWDLQTGGVVSAITEDDQQPGWLPVVTYSNNGKMIGVSDLYTGYFMISIYDVVSGIHMYNIEPAVHGGFYPSGRVLAVWTHGEFLRVATTEPEPITIWEVRFTPRAKLTLVERLWVPNFLDAPIMIAPTPLATHRIVLRRMVEFSVWDTGDSKLLLRQATGTLPLDMTFSSDGRSFASLVTESEVHIWREHSTGYELQGKLESHTCYTTPLLSPDGKSIITFGDSRLRLWHTENLPTTPSSPTPQHSKDFLLDFLPDGPSAVVTRQGDNVVQVLNLKSGLPQMTIDTGMEVYGLKVIGNTIAVIAEGKVVTWNALGRGSLPGTRVGPEDSTQTITFDQPTSSAVVAAISPDLRYIAVAEIFGTYLYNLSNRKKFDLRQTTAASPLWFAPGDNTLWFACADMVQTWPKNYKCHDVPQSHNIEHAPRESPWRSSLGYKVMNDRWVLNAEGKRLLMLPPPWQSDASLRVWNGHFLALLHKSLPEPVILDFEP</sequence>
<evidence type="ECO:0000313" key="5">
    <source>
        <dbReference type="Proteomes" id="UP000736335"/>
    </source>
</evidence>
<gene>
    <name evidence="4" type="ORF">BJ322DRAFT_1210753</name>
</gene>
<dbReference type="InterPro" id="IPR007111">
    <property type="entry name" value="NACHT_NTPase"/>
</dbReference>
<feature type="compositionally biased region" description="Basic residues" evidence="2">
    <location>
        <begin position="1"/>
        <end position="11"/>
    </location>
</feature>
<reference evidence="4" key="1">
    <citation type="journal article" date="2020" name="Nat. Commun.">
        <title>Large-scale genome sequencing of mycorrhizal fungi provides insights into the early evolution of symbiotic traits.</title>
        <authorList>
            <person name="Miyauchi S."/>
            <person name="Kiss E."/>
            <person name="Kuo A."/>
            <person name="Drula E."/>
            <person name="Kohler A."/>
            <person name="Sanchez-Garcia M."/>
            <person name="Morin E."/>
            <person name="Andreopoulos B."/>
            <person name="Barry K.W."/>
            <person name="Bonito G."/>
            <person name="Buee M."/>
            <person name="Carver A."/>
            <person name="Chen C."/>
            <person name="Cichocki N."/>
            <person name="Clum A."/>
            <person name="Culley D."/>
            <person name="Crous P.W."/>
            <person name="Fauchery L."/>
            <person name="Girlanda M."/>
            <person name="Hayes R.D."/>
            <person name="Keri Z."/>
            <person name="LaButti K."/>
            <person name="Lipzen A."/>
            <person name="Lombard V."/>
            <person name="Magnuson J."/>
            <person name="Maillard F."/>
            <person name="Murat C."/>
            <person name="Nolan M."/>
            <person name="Ohm R.A."/>
            <person name="Pangilinan J."/>
            <person name="Pereira M.F."/>
            <person name="Perotto S."/>
            <person name="Peter M."/>
            <person name="Pfister S."/>
            <person name="Riley R."/>
            <person name="Sitrit Y."/>
            <person name="Stielow J.B."/>
            <person name="Szollosi G."/>
            <person name="Zifcakova L."/>
            <person name="Stursova M."/>
            <person name="Spatafora J.W."/>
            <person name="Tedersoo L."/>
            <person name="Vaario L.M."/>
            <person name="Yamada A."/>
            <person name="Yan M."/>
            <person name="Wang P."/>
            <person name="Xu J."/>
            <person name="Bruns T."/>
            <person name="Baldrian P."/>
            <person name="Vilgalys R."/>
            <person name="Dunand C."/>
            <person name="Henrissat B."/>
            <person name="Grigoriev I.V."/>
            <person name="Hibbett D."/>
            <person name="Nagy L.G."/>
            <person name="Martin F.M."/>
        </authorList>
    </citation>
    <scope>NUCLEOTIDE SEQUENCE</scope>
    <source>
        <strain evidence="4">UH-Tt-Lm1</strain>
    </source>
</reference>
<dbReference type="Proteomes" id="UP000736335">
    <property type="component" value="Unassembled WGS sequence"/>
</dbReference>
<feature type="compositionally biased region" description="Polar residues" evidence="2">
    <location>
        <begin position="113"/>
        <end position="125"/>
    </location>
</feature>
<dbReference type="SUPFAM" id="SSF52540">
    <property type="entry name" value="P-loop containing nucleoside triphosphate hydrolases"/>
    <property type="match status" value="1"/>
</dbReference>
<evidence type="ECO:0000259" key="3">
    <source>
        <dbReference type="PROSITE" id="PS50837"/>
    </source>
</evidence>
<feature type="domain" description="NACHT" evidence="3">
    <location>
        <begin position="372"/>
        <end position="514"/>
    </location>
</feature>
<dbReference type="InterPro" id="IPR015943">
    <property type="entry name" value="WD40/YVTN_repeat-like_dom_sf"/>
</dbReference>
<dbReference type="Gene3D" id="3.40.50.300">
    <property type="entry name" value="P-loop containing nucleotide triphosphate hydrolases"/>
    <property type="match status" value="1"/>
</dbReference>
<name>A0A9P6HHW4_9AGAM</name>
<reference evidence="4" key="2">
    <citation type="submission" date="2020-11" db="EMBL/GenBank/DDBJ databases">
        <authorList>
            <consortium name="DOE Joint Genome Institute"/>
            <person name="Kuo A."/>
            <person name="Miyauchi S."/>
            <person name="Kiss E."/>
            <person name="Drula E."/>
            <person name="Kohler A."/>
            <person name="Sanchez-Garcia M."/>
            <person name="Andreopoulos B."/>
            <person name="Barry K.W."/>
            <person name="Bonito G."/>
            <person name="Buee M."/>
            <person name="Carver A."/>
            <person name="Chen C."/>
            <person name="Cichocki N."/>
            <person name="Clum A."/>
            <person name="Culley D."/>
            <person name="Crous P.W."/>
            <person name="Fauchery L."/>
            <person name="Girlanda M."/>
            <person name="Hayes R."/>
            <person name="Keri Z."/>
            <person name="Labutti K."/>
            <person name="Lipzen A."/>
            <person name="Lombard V."/>
            <person name="Magnuson J."/>
            <person name="Maillard F."/>
            <person name="Morin E."/>
            <person name="Murat C."/>
            <person name="Nolan M."/>
            <person name="Ohm R."/>
            <person name="Pangilinan J."/>
            <person name="Pereira M."/>
            <person name="Perotto S."/>
            <person name="Peter M."/>
            <person name="Riley R."/>
            <person name="Sitrit Y."/>
            <person name="Stielow B."/>
            <person name="Szollosi G."/>
            <person name="Zifcakova L."/>
            <person name="Stursova M."/>
            <person name="Spatafora J.W."/>
            <person name="Tedersoo L."/>
            <person name="Vaario L.-M."/>
            <person name="Yamada A."/>
            <person name="Yan M."/>
            <person name="Wang P."/>
            <person name="Xu J."/>
            <person name="Bruns T."/>
            <person name="Baldrian P."/>
            <person name="Vilgalys R."/>
            <person name="Henrissat B."/>
            <person name="Grigoriev I.V."/>
            <person name="Hibbett D."/>
            <person name="Nagy L.G."/>
            <person name="Martin F.M."/>
        </authorList>
    </citation>
    <scope>NUCLEOTIDE SEQUENCE</scope>
    <source>
        <strain evidence="4">UH-Tt-Lm1</strain>
    </source>
</reference>